<evidence type="ECO:0000313" key="1">
    <source>
        <dbReference type="EMBL" id="KKK60663.1"/>
    </source>
</evidence>
<dbReference type="AlphaFoldDB" id="A0A0F8WVF5"/>
<proteinExistence type="predicted"/>
<sequence length="146" mass="17005">LRHEAEWLETQSRFINQYGTYDAIKRFYSDLLVDFPGEIDIDERQERGIDVLPGGTRTIKAEWNIGTTILTLEATPLDFSVKSSVQFVSKGKPTFRQDTLYWPRKKVDAKRFYGWLAGEGEGKIKRMDITTLRKLWQGIDVQYDSH</sequence>
<name>A0A0F8WVF5_9ZZZZ</name>
<dbReference type="EMBL" id="LAZR01062857">
    <property type="protein sequence ID" value="KKK60663.1"/>
    <property type="molecule type" value="Genomic_DNA"/>
</dbReference>
<feature type="non-terminal residue" evidence="1">
    <location>
        <position position="1"/>
    </location>
</feature>
<reference evidence="1" key="1">
    <citation type="journal article" date="2015" name="Nature">
        <title>Complex archaea that bridge the gap between prokaryotes and eukaryotes.</title>
        <authorList>
            <person name="Spang A."/>
            <person name="Saw J.H."/>
            <person name="Jorgensen S.L."/>
            <person name="Zaremba-Niedzwiedzka K."/>
            <person name="Martijn J."/>
            <person name="Lind A.E."/>
            <person name="van Eijk R."/>
            <person name="Schleper C."/>
            <person name="Guy L."/>
            <person name="Ettema T.J."/>
        </authorList>
    </citation>
    <scope>NUCLEOTIDE SEQUENCE</scope>
</reference>
<organism evidence="1">
    <name type="scientific">marine sediment metagenome</name>
    <dbReference type="NCBI Taxonomy" id="412755"/>
    <lineage>
        <taxon>unclassified sequences</taxon>
        <taxon>metagenomes</taxon>
        <taxon>ecological metagenomes</taxon>
    </lineage>
</organism>
<protein>
    <submittedName>
        <fullName evidence="1">Uncharacterized protein</fullName>
    </submittedName>
</protein>
<gene>
    <name evidence="1" type="ORF">LCGC14_3022090</name>
</gene>
<comment type="caution">
    <text evidence="1">The sequence shown here is derived from an EMBL/GenBank/DDBJ whole genome shotgun (WGS) entry which is preliminary data.</text>
</comment>
<accession>A0A0F8WVF5</accession>